<evidence type="ECO:0000259" key="2">
    <source>
        <dbReference type="Pfam" id="PF04127"/>
    </source>
</evidence>
<dbReference type="eggNOG" id="KOG2728">
    <property type="taxonomic scope" value="Eukaryota"/>
</dbReference>
<dbReference type="AlphaFoldDB" id="D8S1S8"/>
<protein>
    <recommendedName>
        <fullName evidence="2">DNA/pantothenate metabolism flavoprotein C-terminal domain-containing protein</fullName>
    </recommendedName>
</protein>
<reference evidence="3 4" key="1">
    <citation type="journal article" date="2011" name="Science">
        <title>The Selaginella genome identifies genetic changes associated with the evolution of vascular plants.</title>
        <authorList>
            <person name="Banks J.A."/>
            <person name="Nishiyama T."/>
            <person name="Hasebe M."/>
            <person name="Bowman J.L."/>
            <person name="Gribskov M."/>
            <person name="dePamphilis C."/>
            <person name="Albert V.A."/>
            <person name="Aono N."/>
            <person name="Aoyama T."/>
            <person name="Ambrose B.A."/>
            <person name="Ashton N.W."/>
            <person name="Axtell M.J."/>
            <person name="Barker E."/>
            <person name="Barker M.S."/>
            <person name="Bennetzen J.L."/>
            <person name="Bonawitz N.D."/>
            <person name="Chapple C."/>
            <person name="Cheng C."/>
            <person name="Correa L.G."/>
            <person name="Dacre M."/>
            <person name="DeBarry J."/>
            <person name="Dreyer I."/>
            <person name="Elias M."/>
            <person name="Engstrom E.M."/>
            <person name="Estelle M."/>
            <person name="Feng L."/>
            <person name="Finet C."/>
            <person name="Floyd S.K."/>
            <person name="Frommer W.B."/>
            <person name="Fujita T."/>
            <person name="Gramzow L."/>
            <person name="Gutensohn M."/>
            <person name="Harholt J."/>
            <person name="Hattori M."/>
            <person name="Heyl A."/>
            <person name="Hirai T."/>
            <person name="Hiwatashi Y."/>
            <person name="Ishikawa M."/>
            <person name="Iwata M."/>
            <person name="Karol K.G."/>
            <person name="Koehler B."/>
            <person name="Kolukisaoglu U."/>
            <person name="Kubo M."/>
            <person name="Kurata T."/>
            <person name="Lalonde S."/>
            <person name="Li K."/>
            <person name="Li Y."/>
            <person name="Litt A."/>
            <person name="Lyons E."/>
            <person name="Manning G."/>
            <person name="Maruyama T."/>
            <person name="Michael T.P."/>
            <person name="Mikami K."/>
            <person name="Miyazaki S."/>
            <person name="Morinaga S."/>
            <person name="Murata T."/>
            <person name="Mueller-Roeber B."/>
            <person name="Nelson D.R."/>
            <person name="Obara M."/>
            <person name="Oguri Y."/>
            <person name="Olmstead R.G."/>
            <person name="Onodera N."/>
            <person name="Petersen B.L."/>
            <person name="Pils B."/>
            <person name="Prigge M."/>
            <person name="Rensing S.A."/>
            <person name="Riano-Pachon D.M."/>
            <person name="Roberts A.W."/>
            <person name="Sato Y."/>
            <person name="Scheller H.V."/>
            <person name="Schulz B."/>
            <person name="Schulz C."/>
            <person name="Shakirov E.V."/>
            <person name="Shibagaki N."/>
            <person name="Shinohara N."/>
            <person name="Shippen D.E."/>
            <person name="Soerensen I."/>
            <person name="Sotooka R."/>
            <person name="Sugimoto N."/>
            <person name="Sugita M."/>
            <person name="Sumikawa N."/>
            <person name="Tanurdzic M."/>
            <person name="Theissen G."/>
            <person name="Ulvskov P."/>
            <person name="Wakazuki S."/>
            <person name="Weng J.K."/>
            <person name="Willats W.W."/>
            <person name="Wipf D."/>
            <person name="Wolf P.G."/>
            <person name="Yang L."/>
            <person name="Zimmer A.D."/>
            <person name="Zhu Q."/>
            <person name="Mitros T."/>
            <person name="Hellsten U."/>
            <person name="Loque D."/>
            <person name="Otillar R."/>
            <person name="Salamov A."/>
            <person name="Schmutz J."/>
            <person name="Shapiro H."/>
            <person name="Lindquist E."/>
            <person name="Lucas S."/>
            <person name="Rokhsar D."/>
            <person name="Grigoriev I.V."/>
        </authorList>
    </citation>
    <scope>NUCLEOTIDE SEQUENCE [LARGE SCALE GENOMIC DNA]</scope>
</reference>
<dbReference type="GO" id="GO:0004632">
    <property type="term" value="F:phosphopantothenate--cysteine ligase activity"/>
    <property type="evidence" value="ECO:0000318"/>
    <property type="project" value="GO_Central"/>
</dbReference>
<dbReference type="HOGENOM" id="CLU_042326_0_1_1"/>
<evidence type="ECO:0000256" key="1">
    <source>
        <dbReference type="ARBA" id="ARBA00005703"/>
    </source>
</evidence>
<dbReference type="EMBL" id="GL377599">
    <property type="protein sequence ID" value="EFJ21344.1"/>
    <property type="molecule type" value="Genomic_DNA"/>
</dbReference>
<dbReference type="Proteomes" id="UP000001514">
    <property type="component" value="Unassembled WGS sequence"/>
</dbReference>
<dbReference type="OMA" id="WIDHMES"/>
<dbReference type="Gramene" id="EFJ21344">
    <property type="protein sequence ID" value="EFJ21344"/>
    <property type="gene ID" value="SELMODRAFT_417301"/>
</dbReference>
<dbReference type="STRING" id="88036.D8S1S8"/>
<dbReference type="InterPro" id="IPR035929">
    <property type="entry name" value="CoaB-like_sf"/>
</dbReference>
<dbReference type="GO" id="GO:0005634">
    <property type="term" value="C:nucleus"/>
    <property type="evidence" value="ECO:0000318"/>
    <property type="project" value="GO_Central"/>
</dbReference>
<dbReference type="InterPro" id="IPR007085">
    <property type="entry name" value="DNA/pantothenate-metab_flavo_C"/>
</dbReference>
<dbReference type="GO" id="GO:0015937">
    <property type="term" value="P:coenzyme A biosynthetic process"/>
    <property type="evidence" value="ECO:0000318"/>
    <property type="project" value="GO_Central"/>
</dbReference>
<gene>
    <name evidence="3" type="ORF">SELMODRAFT_417301</name>
</gene>
<proteinExistence type="inferred from homology"/>
<dbReference type="InParanoid" id="D8S1S8"/>
<sequence>MEQEAQSFFDSAPPLRCRDDVVASVNRFLDIWKAASAIGQTRRIAIVTSGGTTVPLERRCVRVIDNFSSGSRGAASTEYFLASDYAVIFLHRRQAALFFSFANGDATFVKYFLEDLCSHFAARCRIILYKNVSSLWMDQSGAVLQKKLLKLEFTTLFEYLQILEIVGAAMKPVGRHAMFYFAAAVSDFYVPWNSMMEHKIQSDDGSMTMQLAPVPKMLGLLRKHWAPEAFCVSFKLETDVDILLKKARSSLCKYGMHAVVANELETRKNKVVVVTRKVEMVLEKGDCPDIELPLVNCLVARQTMYLQQQQA</sequence>
<dbReference type="PANTHER" id="PTHR12290">
    <property type="entry name" value="CORNICHON-RELATED"/>
    <property type="match status" value="1"/>
</dbReference>
<dbReference type="FunCoup" id="D8S1S8">
    <property type="interactions" value="4601"/>
</dbReference>
<dbReference type="GO" id="GO:0005737">
    <property type="term" value="C:cytoplasm"/>
    <property type="evidence" value="ECO:0000318"/>
    <property type="project" value="GO_Central"/>
</dbReference>
<dbReference type="Gene3D" id="3.40.50.10300">
    <property type="entry name" value="CoaB-like"/>
    <property type="match status" value="1"/>
</dbReference>
<comment type="similarity">
    <text evidence="1">Belongs to the PPC synthetase family.</text>
</comment>
<dbReference type="KEGG" id="smo:SELMODRAFT_417301"/>
<dbReference type="Pfam" id="PF04127">
    <property type="entry name" value="DFP"/>
    <property type="match status" value="1"/>
</dbReference>
<feature type="domain" description="DNA/pantothenate metabolism flavoprotein C-terminal" evidence="2">
    <location>
        <begin position="164"/>
        <end position="285"/>
    </location>
</feature>
<keyword evidence="4" id="KW-1185">Reference proteome</keyword>
<name>D8S1S8_SELML</name>
<organism evidence="4">
    <name type="scientific">Selaginella moellendorffii</name>
    <name type="common">Spikemoss</name>
    <dbReference type="NCBI Taxonomy" id="88036"/>
    <lineage>
        <taxon>Eukaryota</taxon>
        <taxon>Viridiplantae</taxon>
        <taxon>Streptophyta</taxon>
        <taxon>Embryophyta</taxon>
        <taxon>Tracheophyta</taxon>
        <taxon>Lycopodiopsida</taxon>
        <taxon>Selaginellales</taxon>
        <taxon>Selaginellaceae</taxon>
        <taxon>Selaginella</taxon>
    </lineage>
</organism>
<evidence type="ECO:0000313" key="4">
    <source>
        <dbReference type="Proteomes" id="UP000001514"/>
    </source>
</evidence>
<dbReference type="SUPFAM" id="SSF102645">
    <property type="entry name" value="CoaB-like"/>
    <property type="match status" value="1"/>
</dbReference>
<accession>D8S1S8</accession>
<evidence type="ECO:0000313" key="3">
    <source>
        <dbReference type="EMBL" id="EFJ21344.1"/>
    </source>
</evidence>